<evidence type="ECO:0000313" key="1">
    <source>
        <dbReference type="EMBL" id="ANE49753.1"/>
    </source>
</evidence>
<evidence type="ECO:0000313" key="2">
    <source>
        <dbReference type="Proteomes" id="UP000077177"/>
    </source>
</evidence>
<dbReference type="Proteomes" id="UP000077177">
    <property type="component" value="Chromosome"/>
</dbReference>
<dbReference type="AlphaFoldDB" id="A0A172TSL2"/>
<proteinExistence type="predicted"/>
<dbReference type="PROSITE" id="PS51257">
    <property type="entry name" value="PROKAR_LIPOPROTEIN"/>
    <property type="match status" value="1"/>
</dbReference>
<dbReference type="KEGG" id="fla:SY85_03855"/>
<gene>
    <name evidence="1" type="ORF">SY85_03855</name>
</gene>
<protein>
    <recommendedName>
        <fullName evidence="3">Lipoprotein</fullName>
    </recommendedName>
</protein>
<evidence type="ECO:0008006" key="3">
    <source>
        <dbReference type="Google" id="ProtNLM"/>
    </source>
</evidence>
<organism evidence="1 2">
    <name type="scientific">Flavisolibacter tropicus</name>
    <dbReference type="NCBI Taxonomy" id="1492898"/>
    <lineage>
        <taxon>Bacteria</taxon>
        <taxon>Pseudomonadati</taxon>
        <taxon>Bacteroidota</taxon>
        <taxon>Chitinophagia</taxon>
        <taxon>Chitinophagales</taxon>
        <taxon>Chitinophagaceae</taxon>
        <taxon>Flavisolibacter</taxon>
    </lineage>
</organism>
<reference evidence="2" key="1">
    <citation type="submission" date="2015-01" db="EMBL/GenBank/DDBJ databases">
        <title>Flavisolibacter sp./LCS9/ whole genome sequencing.</title>
        <authorList>
            <person name="Kim M.K."/>
            <person name="Srinivasan S."/>
            <person name="Lee J.-J."/>
        </authorList>
    </citation>
    <scope>NUCLEOTIDE SEQUENCE [LARGE SCALE GENOMIC DNA]</scope>
    <source>
        <strain evidence="2">LCS9</strain>
    </source>
</reference>
<keyword evidence="2" id="KW-1185">Reference proteome</keyword>
<dbReference type="OrthoDB" id="668489at2"/>
<reference evidence="1 2" key="2">
    <citation type="journal article" date="2016" name="Int. J. Syst. Evol. Microbiol.">
        <title>Flavisolibacter tropicus sp. nov., isolated from tropical soil.</title>
        <authorList>
            <person name="Lee J.J."/>
            <person name="Kang M.S."/>
            <person name="Kim G.S."/>
            <person name="Lee C.S."/>
            <person name="Lim S."/>
            <person name="Lee J."/>
            <person name="Roh S.H."/>
            <person name="Kang H."/>
            <person name="Ha J.M."/>
            <person name="Bae S."/>
            <person name="Jung H.Y."/>
            <person name="Kim M.K."/>
        </authorList>
    </citation>
    <scope>NUCLEOTIDE SEQUENCE [LARGE SCALE GENOMIC DNA]</scope>
    <source>
        <strain evidence="1 2">LCS9</strain>
    </source>
</reference>
<accession>A0A172TSL2</accession>
<dbReference type="EMBL" id="CP011390">
    <property type="protein sequence ID" value="ANE49753.1"/>
    <property type="molecule type" value="Genomic_DNA"/>
</dbReference>
<dbReference type="RefSeq" id="WP_066401889.1">
    <property type="nucleotide sequence ID" value="NZ_CP011390.1"/>
</dbReference>
<sequence length="191" mass="21950">MKSFCLLALLFSLLGCKKETSVITETIYTDLSNKEVKYNQIQSVDINNDKIDDFYFVTSLIGGSDFGSTLFKIRPLLKNRLYIKYDEVKDYHVTPAFNKDDMINAKSENDFQWGTYSAVTVESLYTTSNDQTTWMGPWKQAQHKYLPVCVFKDNSYYYGWIELSVNEADEKIILHKAALRKIASKEIGAGQ</sequence>
<name>A0A172TSL2_9BACT</name>